<dbReference type="PROSITE" id="PS50995">
    <property type="entry name" value="HTH_MARR_2"/>
    <property type="match status" value="1"/>
</dbReference>
<sequence>MPLIRETVQLLVQAAGACHLPDDRRGLRDREWTALRFLARANRFSRTPTALADYLASTRATATQIVKALVDRSLVARRPSQRDKRSVVLCVTPQGERLLAQHDPTSSIATAVAALVAEDCLKLRNSLDTIVKRIATLLPRATAAPCRGCVFLRGDATGARSGRARPTAEYQCRLHRASITVQETALLCTSFEPLDDD</sequence>
<dbReference type="Pfam" id="PF12802">
    <property type="entry name" value="MarR_2"/>
    <property type="match status" value="1"/>
</dbReference>
<dbReference type="SUPFAM" id="SSF46785">
    <property type="entry name" value="Winged helix' DNA-binding domain"/>
    <property type="match status" value="1"/>
</dbReference>
<evidence type="ECO:0000313" key="3">
    <source>
        <dbReference type="Proteomes" id="UP000324758"/>
    </source>
</evidence>
<proteinExistence type="predicted"/>
<dbReference type="GO" id="GO:0003700">
    <property type="term" value="F:DNA-binding transcription factor activity"/>
    <property type="evidence" value="ECO:0007669"/>
    <property type="project" value="InterPro"/>
</dbReference>
<dbReference type="Gene3D" id="1.10.10.10">
    <property type="entry name" value="Winged helix-like DNA-binding domain superfamily/Winged helix DNA-binding domain"/>
    <property type="match status" value="1"/>
</dbReference>
<keyword evidence="3" id="KW-1185">Reference proteome</keyword>
<dbReference type="InterPro" id="IPR039422">
    <property type="entry name" value="MarR/SlyA-like"/>
</dbReference>
<dbReference type="PROSITE" id="PS51257">
    <property type="entry name" value="PROKAR_LIPOPROTEIN"/>
    <property type="match status" value="1"/>
</dbReference>
<reference evidence="2 3" key="1">
    <citation type="submission" date="2019-08" db="EMBL/GenBank/DDBJ databases">
        <title>Bradyrhizobium hipponensis sp. nov., a rhizobium isolated from a Lupinus angustifolius root nodule in Tunisia.</title>
        <authorList>
            <person name="Off K."/>
            <person name="Rejili M."/>
            <person name="Mars M."/>
            <person name="Brachmann A."/>
            <person name="Marin M."/>
        </authorList>
    </citation>
    <scope>NUCLEOTIDE SEQUENCE [LARGE SCALE GENOMIC DNA]</scope>
    <source>
        <strain evidence="2 3">CTAW71</strain>
    </source>
</reference>
<dbReference type="GO" id="GO:0006950">
    <property type="term" value="P:response to stress"/>
    <property type="evidence" value="ECO:0007669"/>
    <property type="project" value="TreeGrafter"/>
</dbReference>
<dbReference type="InterPro" id="IPR000835">
    <property type="entry name" value="HTH_MarR-typ"/>
</dbReference>
<dbReference type="InterPro" id="IPR036390">
    <property type="entry name" value="WH_DNA-bd_sf"/>
</dbReference>
<gene>
    <name evidence="2" type="ORF">FXB40_19030</name>
</gene>
<dbReference type="Proteomes" id="UP000324758">
    <property type="component" value="Unassembled WGS sequence"/>
</dbReference>
<dbReference type="EMBL" id="VSSS01000030">
    <property type="protein sequence ID" value="TYL93940.1"/>
    <property type="molecule type" value="Genomic_DNA"/>
</dbReference>
<dbReference type="InterPro" id="IPR036388">
    <property type="entry name" value="WH-like_DNA-bd_sf"/>
</dbReference>
<accession>A0A5D3KJ19</accession>
<evidence type="ECO:0000259" key="1">
    <source>
        <dbReference type="PROSITE" id="PS50995"/>
    </source>
</evidence>
<dbReference type="PANTHER" id="PTHR33164">
    <property type="entry name" value="TRANSCRIPTIONAL REGULATOR, MARR FAMILY"/>
    <property type="match status" value="1"/>
</dbReference>
<dbReference type="SMART" id="SM00347">
    <property type="entry name" value="HTH_MARR"/>
    <property type="match status" value="1"/>
</dbReference>
<dbReference type="OrthoDB" id="5522755at2"/>
<dbReference type="RefSeq" id="WP_148773719.1">
    <property type="nucleotide sequence ID" value="NZ_VSSS01000030.1"/>
</dbReference>
<protein>
    <submittedName>
        <fullName evidence="2">MarR family transcriptional regulator</fullName>
    </submittedName>
</protein>
<evidence type="ECO:0000313" key="2">
    <source>
        <dbReference type="EMBL" id="TYL93940.1"/>
    </source>
</evidence>
<name>A0A5D3KJ19_9BRAD</name>
<organism evidence="2 3">
    <name type="scientific">Bradyrhizobium rifense</name>
    <dbReference type="NCBI Taxonomy" id="515499"/>
    <lineage>
        <taxon>Bacteria</taxon>
        <taxon>Pseudomonadati</taxon>
        <taxon>Pseudomonadota</taxon>
        <taxon>Alphaproteobacteria</taxon>
        <taxon>Hyphomicrobiales</taxon>
        <taxon>Nitrobacteraceae</taxon>
        <taxon>Bradyrhizobium</taxon>
    </lineage>
</organism>
<comment type="caution">
    <text evidence="2">The sequence shown here is derived from an EMBL/GenBank/DDBJ whole genome shotgun (WGS) entry which is preliminary data.</text>
</comment>
<dbReference type="PANTHER" id="PTHR33164:SF89">
    <property type="entry name" value="MARR FAMILY REGULATORY PROTEIN"/>
    <property type="match status" value="1"/>
</dbReference>
<feature type="domain" description="HTH marR-type" evidence="1">
    <location>
        <begin position="1"/>
        <end position="136"/>
    </location>
</feature>
<dbReference type="AlphaFoldDB" id="A0A5D3KJ19"/>